<comment type="caution">
    <text evidence="2">The sequence shown here is derived from an EMBL/GenBank/DDBJ whole genome shotgun (WGS) entry which is preliminary data.</text>
</comment>
<organism evidence="2 3">
    <name type="scientific">Rhizoclosmatium globosum</name>
    <dbReference type="NCBI Taxonomy" id="329046"/>
    <lineage>
        <taxon>Eukaryota</taxon>
        <taxon>Fungi</taxon>
        <taxon>Fungi incertae sedis</taxon>
        <taxon>Chytridiomycota</taxon>
        <taxon>Chytridiomycota incertae sedis</taxon>
        <taxon>Chytridiomycetes</taxon>
        <taxon>Chytridiales</taxon>
        <taxon>Chytriomycetaceae</taxon>
        <taxon>Rhizoclosmatium</taxon>
    </lineage>
</organism>
<accession>A0A1Y2C4I9</accession>
<feature type="signal peptide" evidence="1">
    <location>
        <begin position="1"/>
        <end position="24"/>
    </location>
</feature>
<protein>
    <submittedName>
        <fullName evidence="2">Uncharacterized protein</fullName>
    </submittedName>
</protein>
<dbReference type="EMBL" id="MCGO01000030">
    <property type="protein sequence ID" value="ORY41948.1"/>
    <property type="molecule type" value="Genomic_DNA"/>
</dbReference>
<keyword evidence="1" id="KW-0732">Signal</keyword>
<dbReference type="OrthoDB" id="2443263at2759"/>
<dbReference type="STRING" id="329046.A0A1Y2C4I9"/>
<dbReference type="AlphaFoldDB" id="A0A1Y2C4I9"/>
<sequence length="257" mass="28758">MRHSTGLLPLFVLVVAMLSVSVESVKRGDFKTCSQSSFCVRQRAASTLATLDSAASRFKLVSSTLLIDESTGRVAADLVDDAANALFHFTFEAKEKNAFRTTIKEKIPLVPAFDLAAFQDAALVSNGSNARFTLNNQSPTDIRISLNNNLLLTIHSDPFRFEIVDADTNLSVFAFNERNSLYYEYQRLKSDPIPSTSSDNIVEKDADGNPVVVELSDTEKKIKQLREELHKDMWDESFGGKLDSKPKGMRMLYFWLE</sequence>
<gene>
    <name evidence="2" type="ORF">BCR33DRAFT_328802</name>
</gene>
<evidence type="ECO:0000313" key="2">
    <source>
        <dbReference type="EMBL" id="ORY41948.1"/>
    </source>
</evidence>
<reference evidence="2 3" key="1">
    <citation type="submission" date="2016-07" db="EMBL/GenBank/DDBJ databases">
        <title>Pervasive Adenine N6-methylation of Active Genes in Fungi.</title>
        <authorList>
            <consortium name="DOE Joint Genome Institute"/>
            <person name="Mondo S.J."/>
            <person name="Dannebaum R.O."/>
            <person name="Kuo R.C."/>
            <person name="Labutti K."/>
            <person name="Haridas S."/>
            <person name="Kuo A."/>
            <person name="Salamov A."/>
            <person name="Ahrendt S.R."/>
            <person name="Lipzen A."/>
            <person name="Sullivan W."/>
            <person name="Andreopoulos W.B."/>
            <person name="Clum A."/>
            <person name="Lindquist E."/>
            <person name="Daum C."/>
            <person name="Ramamoorthy G.K."/>
            <person name="Gryganskyi A."/>
            <person name="Culley D."/>
            <person name="Magnuson J.K."/>
            <person name="James T.Y."/>
            <person name="O'Malley M.A."/>
            <person name="Stajich J.E."/>
            <person name="Spatafora J.W."/>
            <person name="Visel A."/>
            <person name="Grigoriev I.V."/>
        </authorList>
    </citation>
    <scope>NUCLEOTIDE SEQUENCE [LARGE SCALE GENOMIC DNA]</scope>
    <source>
        <strain evidence="2 3">JEL800</strain>
    </source>
</reference>
<evidence type="ECO:0000313" key="3">
    <source>
        <dbReference type="Proteomes" id="UP000193642"/>
    </source>
</evidence>
<name>A0A1Y2C4I9_9FUNG</name>
<evidence type="ECO:0000256" key="1">
    <source>
        <dbReference type="SAM" id="SignalP"/>
    </source>
</evidence>
<keyword evidence="3" id="KW-1185">Reference proteome</keyword>
<dbReference type="Proteomes" id="UP000193642">
    <property type="component" value="Unassembled WGS sequence"/>
</dbReference>
<proteinExistence type="predicted"/>
<feature type="chain" id="PRO_5013118853" evidence="1">
    <location>
        <begin position="25"/>
        <end position="257"/>
    </location>
</feature>